<protein>
    <recommendedName>
        <fullName evidence="2">MobA-like NTP transferase domain-containing protein</fullName>
    </recommendedName>
</protein>
<dbReference type="PANTHER" id="PTHR19136">
    <property type="entry name" value="MOLYBDENUM COFACTOR GUANYLYLTRANSFERASE"/>
    <property type="match status" value="1"/>
</dbReference>
<dbReference type="InterPro" id="IPR029044">
    <property type="entry name" value="Nucleotide-diphossugar_trans"/>
</dbReference>
<dbReference type="PANTHER" id="PTHR19136:SF81">
    <property type="entry name" value="MOLYBDENUM COFACTOR GUANYLYLTRANSFERASE"/>
    <property type="match status" value="1"/>
</dbReference>
<keyword evidence="1" id="KW-0808">Transferase</keyword>
<dbReference type="Gene3D" id="3.90.550.10">
    <property type="entry name" value="Spore Coat Polysaccharide Biosynthesis Protein SpsA, Chain A"/>
    <property type="match status" value="1"/>
</dbReference>
<evidence type="ECO:0000259" key="2">
    <source>
        <dbReference type="Pfam" id="PF12804"/>
    </source>
</evidence>
<accession>A0A1V2ICQ0</accession>
<sequence>MPDAGPASWDAVVLAGGQGRRLGGADKAAVMIGGRSLLDRVLSVLATVEPGVGRVVVVGPDRPGLARAGVLLAREDPPGGGPVAGIAAGLAHVRAPLVVVLAVDLPFLGLASLAELRAAVTAPPCGAPPAGAGAAGDVDVALLVDPAGRDQTLAAVWRSAALRAAIPPRPAGAAVRALLAGRKVARVPADALSCLDCDAEPDVAAARAAADRTGL</sequence>
<dbReference type="Proteomes" id="UP000188929">
    <property type="component" value="Unassembled WGS sequence"/>
</dbReference>
<dbReference type="SUPFAM" id="SSF53448">
    <property type="entry name" value="Nucleotide-diphospho-sugar transferases"/>
    <property type="match status" value="1"/>
</dbReference>
<evidence type="ECO:0000313" key="4">
    <source>
        <dbReference type="Proteomes" id="UP000188929"/>
    </source>
</evidence>
<gene>
    <name evidence="3" type="ORF">BL253_11355</name>
</gene>
<dbReference type="Pfam" id="PF12804">
    <property type="entry name" value="NTP_transf_3"/>
    <property type="match status" value="1"/>
</dbReference>
<keyword evidence="4" id="KW-1185">Reference proteome</keyword>
<evidence type="ECO:0000256" key="1">
    <source>
        <dbReference type="ARBA" id="ARBA00022679"/>
    </source>
</evidence>
<reference evidence="4" key="1">
    <citation type="submission" date="2016-10" db="EMBL/GenBank/DDBJ databases">
        <title>Frankia sp. NRRL B-16386 Genome sequencing.</title>
        <authorList>
            <person name="Ghodhbane-Gtari F."/>
            <person name="Swanson E."/>
            <person name="Gueddou A."/>
            <person name="Hezbri K."/>
            <person name="Ktari K."/>
            <person name="Nouioui I."/>
            <person name="Morris K."/>
            <person name="Simpson S."/>
            <person name="Abebe-Akele F."/>
            <person name="Thomas K."/>
            <person name="Gtari M."/>
            <person name="Tisa L.S."/>
        </authorList>
    </citation>
    <scope>NUCLEOTIDE SEQUENCE [LARGE SCALE GENOMIC DNA]</scope>
    <source>
        <strain evidence="4">NRRL B-16386</strain>
    </source>
</reference>
<evidence type="ECO:0000313" key="3">
    <source>
        <dbReference type="EMBL" id="ONH30962.1"/>
    </source>
</evidence>
<dbReference type="EMBL" id="MOMC01000021">
    <property type="protein sequence ID" value="ONH30962.1"/>
    <property type="molecule type" value="Genomic_DNA"/>
</dbReference>
<dbReference type="RefSeq" id="WP_076816253.1">
    <property type="nucleotide sequence ID" value="NZ_MOMC01000021.1"/>
</dbReference>
<dbReference type="AlphaFoldDB" id="A0A1V2ICQ0"/>
<proteinExistence type="predicted"/>
<comment type="caution">
    <text evidence="3">The sequence shown here is derived from an EMBL/GenBank/DDBJ whole genome shotgun (WGS) entry which is preliminary data.</text>
</comment>
<dbReference type="InterPro" id="IPR025877">
    <property type="entry name" value="MobA-like_NTP_Trfase"/>
</dbReference>
<organism evidence="3 4">
    <name type="scientific">Pseudofrankia asymbiotica</name>
    <dbReference type="NCBI Taxonomy" id="1834516"/>
    <lineage>
        <taxon>Bacteria</taxon>
        <taxon>Bacillati</taxon>
        <taxon>Actinomycetota</taxon>
        <taxon>Actinomycetes</taxon>
        <taxon>Frankiales</taxon>
        <taxon>Frankiaceae</taxon>
        <taxon>Pseudofrankia</taxon>
    </lineage>
</organism>
<dbReference type="STRING" id="1834516.BL253_11355"/>
<feature type="domain" description="MobA-like NTP transferase" evidence="2">
    <location>
        <begin position="11"/>
        <end position="166"/>
    </location>
</feature>
<dbReference type="GO" id="GO:0016779">
    <property type="term" value="F:nucleotidyltransferase activity"/>
    <property type="evidence" value="ECO:0007669"/>
    <property type="project" value="UniProtKB-ARBA"/>
</dbReference>
<name>A0A1V2ICQ0_9ACTN</name>